<dbReference type="PROSITE" id="PS50949">
    <property type="entry name" value="HTH_GNTR"/>
    <property type="match status" value="1"/>
</dbReference>
<dbReference type="PANTHER" id="PTHR44846">
    <property type="entry name" value="MANNOSYL-D-GLYCERATE TRANSPORT/METABOLISM SYSTEM REPRESSOR MNGR-RELATED"/>
    <property type="match status" value="1"/>
</dbReference>
<protein>
    <submittedName>
        <fullName evidence="5">GntR family transcriptional regulator</fullName>
    </submittedName>
</protein>
<dbReference type="AlphaFoldDB" id="A0A4Y8MHU8"/>
<evidence type="ECO:0000313" key="6">
    <source>
        <dbReference type="Proteomes" id="UP000297385"/>
    </source>
</evidence>
<comment type="caution">
    <text evidence="5">The sequence shown here is derived from an EMBL/GenBank/DDBJ whole genome shotgun (WGS) entry which is preliminary data.</text>
</comment>
<gene>
    <name evidence="5" type="ORF">E2553_43325</name>
</gene>
<dbReference type="Gene3D" id="3.40.1410.10">
    <property type="entry name" value="Chorismate lyase-like"/>
    <property type="match status" value="1"/>
</dbReference>
<organism evidence="5 6">
    <name type="scientific">Paraburkholderia dipogonis</name>
    <dbReference type="NCBI Taxonomy" id="1211383"/>
    <lineage>
        <taxon>Bacteria</taxon>
        <taxon>Pseudomonadati</taxon>
        <taxon>Pseudomonadota</taxon>
        <taxon>Betaproteobacteria</taxon>
        <taxon>Burkholderiales</taxon>
        <taxon>Burkholderiaceae</taxon>
        <taxon>Paraburkholderia</taxon>
    </lineage>
</organism>
<proteinExistence type="predicted"/>
<dbReference type="InterPro" id="IPR011663">
    <property type="entry name" value="UTRA"/>
</dbReference>
<name>A0A4Y8MHU8_9BURK</name>
<dbReference type="InterPro" id="IPR028978">
    <property type="entry name" value="Chorismate_lyase_/UTRA_dom_sf"/>
</dbReference>
<dbReference type="Pfam" id="PF00392">
    <property type="entry name" value="GntR"/>
    <property type="match status" value="1"/>
</dbReference>
<keyword evidence="2" id="KW-0238">DNA-binding</keyword>
<dbReference type="InterPro" id="IPR000524">
    <property type="entry name" value="Tscrpt_reg_HTH_GntR"/>
</dbReference>
<dbReference type="EMBL" id="SNVI01000008">
    <property type="protein sequence ID" value="TFE37019.1"/>
    <property type="molecule type" value="Genomic_DNA"/>
</dbReference>
<dbReference type="InterPro" id="IPR036388">
    <property type="entry name" value="WH-like_DNA-bd_sf"/>
</dbReference>
<dbReference type="PANTHER" id="PTHR44846:SF1">
    <property type="entry name" value="MANNOSYL-D-GLYCERATE TRANSPORT_METABOLISM SYSTEM REPRESSOR MNGR-RELATED"/>
    <property type="match status" value="1"/>
</dbReference>
<dbReference type="GO" id="GO:0003700">
    <property type="term" value="F:DNA-binding transcription factor activity"/>
    <property type="evidence" value="ECO:0007669"/>
    <property type="project" value="InterPro"/>
</dbReference>
<evidence type="ECO:0000256" key="3">
    <source>
        <dbReference type="ARBA" id="ARBA00023163"/>
    </source>
</evidence>
<evidence type="ECO:0000259" key="4">
    <source>
        <dbReference type="PROSITE" id="PS50949"/>
    </source>
</evidence>
<evidence type="ECO:0000256" key="1">
    <source>
        <dbReference type="ARBA" id="ARBA00023015"/>
    </source>
</evidence>
<evidence type="ECO:0000256" key="2">
    <source>
        <dbReference type="ARBA" id="ARBA00023125"/>
    </source>
</evidence>
<dbReference type="SUPFAM" id="SSF46785">
    <property type="entry name" value="Winged helix' DNA-binding domain"/>
    <property type="match status" value="1"/>
</dbReference>
<dbReference type="InterPro" id="IPR036390">
    <property type="entry name" value="WH_DNA-bd_sf"/>
</dbReference>
<dbReference type="Gene3D" id="1.10.10.10">
    <property type="entry name" value="Winged helix-like DNA-binding domain superfamily/Winged helix DNA-binding domain"/>
    <property type="match status" value="1"/>
</dbReference>
<sequence length="246" mass="27331">MISSSSSLHESVRAEISKRIEDGFYQPGDAIASTAQMSEEFGVSAITIKRAIRDLQSAGVLESVPGKGTFVKEKRRFIRELDVWMSSMDNARRLGFEPRLELVSITKERIADPTLALFGPPDNVYLCVRKIIYADGQPIMYDAAYVPTSVPDEIVDEFGEHFIVTALNRHDVAVKDMSLIIDAAPASSGAQKIFAIPNTYPMLRRLYHISTERPGIDVFGVVESPFDRLACSINLSTEAISRMEKK</sequence>
<dbReference type="CDD" id="cd07377">
    <property type="entry name" value="WHTH_GntR"/>
    <property type="match status" value="1"/>
</dbReference>
<dbReference type="SMART" id="SM00345">
    <property type="entry name" value="HTH_GNTR"/>
    <property type="match status" value="1"/>
</dbReference>
<feature type="domain" description="HTH gntR-type" evidence="4">
    <location>
        <begin position="6"/>
        <end position="74"/>
    </location>
</feature>
<dbReference type="InterPro" id="IPR050679">
    <property type="entry name" value="Bact_HTH_transcr_reg"/>
</dbReference>
<evidence type="ECO:0000313" key="5">
    <source>
        <dbReference type="EMBL" id="TFE37019.1"/>
    </source>
</evidence>
<keyword evidence="1" id="KW-0805">Transcription regulation</keyword>
<dbReference type="GO" id="GO:0003677">
    <property type="term" value="F:DNA binding"/>
    <property type="evidence" value="ECO:0007669"/>
    <property type="project" value="UniProtKB-KW"/>
</dbReference>
<dbReference type="Proteomes" id="UP000297385">
    <property type="component" value="Unassembled WGS sequence"/>
</dbReference>
<reference evidence="5 6" key="1">
    <citation type="submission" date="2019-03" db="EMBL/GenBank/DDBJ databases">
        <title>Complete Genome Sequence of Paraburkholderia dipogonis ICMP 19430T, a Nitrogen-fixing Symbiont of the South African Invasive Legume Dipogon lignosus in New Zealand.</title>
        <authorList>
            <person name="De Meyer S.E."/>
        </authorList>
    </citation>
    <scope>NUCLEOTIDE SEQUENCE [LARGE SCALE GENOMIC DNA]</scope>
    <source>
        <strain evidence="5 6">ICMP 19430</strain>
    </source>
</reference>
<accession>A0A4Y8MHU8</accession>
<dbReference type="GO" id="GO:0045892">
    <property type="term" value="P:negative regulation of DNA-templated transcription"/>
    <property type="evidence" value="ECO:0007669"/>
    <property type="project" value="TreeGrafter"/>
</dbReference>
<dbReference type="SUPFAM" id="SSF64288">
    <property type="entry name" value="Chorismate lyase-like"/>
    <property type="match status" value="1"/>
</dbReference>
<dbReference type="Pfam" id="PF07702">
    <property type="entry name" value="UTRA"/>
    <property type="match status" value="1"/>
</dbReference>
<keyword evidence="3" id="KW-0804">Transcription</keyword>